<feature type="transmembrane region" description="Helical" evidence="6">
    <location>
        <begin position="162"/>
        <end position="184"/>
    </location>
</feature>
<sequence>METKKWRLLPAVIATAIMSSVGVLIETSMNVTFPTLMRLFQINTTTVQWITTSNLLALAITVPVSAFLMRNFAVKKLFITANLLFLLGVITCFLAPSFGVLVLGRIFQGTGTGIAMPLMYHIVLTKAPKNKRGTLIGLATMTTSLAPAVGPTYGGIIATSFGWRMIFLLLIPLVILSFVLGYYAMSMEKVSKHEKFNLKSFLGLAVGLASLLIAIQRVSLLWLILAIASLLTFYYFNRQNHLLDLSIFKNKKFFYFMYGSLAFQAASLGISFIFPNFLQLGLQQTATEAGLFMFPGAITVAVVAPIAGILLDKIGPFKPIASGFFLSSLALFLLIFLIGQNNIPLFLSLTILYMVGLGLAVSNVMALALTQLDDYQQDDGNSILNTLQQFSGAVSTTVVAHLFIAVPKNIATPEVFGSRNGFILLFIVLALGFLFFVQTYRKNTSPLL</sequence>
<evidence type="ECO:0000313" key="9">
    <source>
        <dbReference type="Proteomes" id="UP000774130"/>
    </source>
</evidence>
<keyword evidence="3 6" id="KW-0812">Transmembrane</keyword>
<evidence type="ECO:0000256" key="3">
    <source>
        <dbReference type="ARBA" id="ARBA00022692"/>
    </source>
</evidence>
<evidence type="ECO:0000259" key="7">
    <source>
        <dbReference type="PROSITE" id="PS50850"/>
    </source>
</evidence>
<comment type="subcellular location">
    <subcellularLocation>
        <location evidence="1">Cell membrane</location>
        <topology evidence="1">Multi-pass membrane protein</topology>
    </subcellularLocation>
</comment>
<feature type="transmembrane region" description="Helical" evidence="6">
    <location>
        <begin position="196"/>
        <end position="214"/>
    </location>
</feature>
<dbReference type="Pfam" id="PF07690">
    <property type="entry name" value="MFS_1"/>
    <property type="match status" value="1"/>
</dbReference>
<feature type="transmembrane region" description="Helical" evidence="6">
    <location>
        <begin position="106"/>
        <end position="123"/>
    </location>
</feature>
<feature type="transmembrane region" description="Helical" evidence="6">
    <location>
        <begin position="256"/>
        <end position="278"/>
    </location>
</feature>
<accession>A0ABS6TEG6</accession>
<feature type="transmembrane region" description="Helical" evidence="6">
    <location>
        <begin position="290"/>
        <end position="311"/>
    </location>
</feature>
<feature type="transmembrane region" description="Helical" evidence="6">
    <location>
        <begin position="46"/>
        <end position="69"/>
    </location>
</feature>
<dbReference type="InterPro" id="IPR020846">
    <property type="entry name" value="MFS_dom"/>
</dbReference>
<feature type="transmembrane region" description="Helical" evidence="6">
    <location>
        <begin position="422"/>
        <end position="440"/>
    </location>
</feature>
<feature type="transmembrane region" description="Helical" evidence="6">
    <location>
        <begin position="220"/>
        <end position="236"/>
    </location>
</feature>
<feature type="transmembrane region" description="Helical" evidence="6">
    <location>
        <begin position="320"/>
        <end position="339"/>
    </location>
</feature>
<feature type="transmembrane region" description="Helical" evidence="6">
    <location>
        <begin position="135"/>
        <end position="156"/>
    </location>
</feature>
<feature type="transmembrane region" description="Helical" evidence="6">
    <location>
        <begin position="390"/>
        <end position="410"/>
    </location>
</feature>
<dbReference type="EMBL" id="JAHUZB010000004">
    <property type="protein sequence ID" value="MBV7391272.1"/>
    <property type="molecule type" value="Genomic_DNA"/>
</dbReference>
<dbReference type="Proteomes" id="UP000774130">
    <property type="component" value="Unassembled WGS sequence"/>
</dbReference>
<evidence type="ECO:0000256" key="5">
    <source>
        <dbReference type="ARBA" id="ARBA00023136"/>
    </source>
</evidence>
<name>A0ABS6TEG6_9ENTE</name>
<evidence type="ECO:0000256" key="4">
    <source>
        <dbReference type="ARBA" id="ARBA00022989"/>
    </source>
</evidence>
<feature type="transmembrane region" description="Helical" evidence="6">
    <location>
        <begin position="345"/>
        <end position="369"/>
    </location>
</feature>
<reference evidence="8 9" key="1">
    <citation type="submission" date="2021-06" db="EMBL/GenBank/DDBJ databases">
        <title>Enterococcus alishanensis sp. nov., a novel lactic acid bacterium isolated from fresh coffee beans.</title>
        <authorList>
            <person name="Chen Y.-S."/>
        </authorList>
    </citation>
    <scope>NUCLEOTIDE SEQUENCE [LARGE SCALE GENOMIC DNA]</scope>
    <source>
        <strain evidence="8 9">ALS3</strain>
    </source>
</reference>
<dbReference type="PANTHER" id="PTHR42718">
    <property type="entry name" value="MAJOR FACILITATOR SUPERFAMILY MULTIDRUG TRANSPORTER MFSC"/>
    <property type="match status" value="1"/>
</dbReference>
<evidence type="ECO:0000256" key="6">
    <source>
        <dbReference type="SAM" id="Phobius"/>
    </source>
</evidence>
<feature type="domain" description="Major facilitator superfamily (MFS) profile" evidence="7">
    <location>
        <begin position="8"/>
        <end position="444"/>
    </location>
</feature>
<keyword evidence="2" id="KW-0813">Transport</keyword>
<keyword evidence="5 6" id="KW-0472">Membrane</keyword>
<keyword evidence="4 6" id="KW-1133">Transmembrane helix</keyword>
<comment type="caution">
    <text evidence="8">The sequence shown here is derived from an EMBL/GenBank/DDBJ whole genome shotgun (WGS) entry which is preliminary data.</text>
</comment>
<organism evidence="8 9">
    <name type="scientific">Enterococcus alishanensis</name>
    <dbReference type="NCBI Taxonomy" id="1303817"/>
    <lineage>
        <taxon>Bacteria</taxon>
        <taxon>Bacillati</taxon>
        <taxon>Bacillota</taxon>
        <taxon>Bacilli</taxon>
        <taxon>Lactobacillales</taxon>
        <taxon>Enterococcaceae</taxon>
        <taxon>Enterococcus</taxon>
    </lineage>
</organism>
<dbReference type="InterPro" id="IPR011701">
    <property type="entry name" value="MFS"/>
</dbReference>
<dbReference type="PANTHER" id="PTHR42718:SF9">
    <property type="entry name" value="MAJOR FACILITATOR SUPERFAMILY MULTIDRUG TRANSPORTER MFSC"/>
    <property type="match status" value="1"/>
</dbReference>
<proteinExistence type="predicted"/>
<gene>
    <name evidence="8" type="ORF">KUA55_11330</name>
</gene>
<dbReference type="PROSITE" id="PS50850">
    <property type="entry name" value="MFS"/>
    <property type="match status" value="1"/>
</dbReference>
<evidence type="ECO:0000313" key="8">
    <source>
        <dbReference type="EMBL" id="MBV7391272.1"/>
    </source>
</evidence>
<dbReference type="RefSeq" id="WP_218326404.1">
    <property type="nucleotide sequence ID" value="NZ_JAHUZB010000004.1"/>
</dbReference>
<evidence type="ECO:0000256" key="1">
    <source>
        <dbReference type="ARBA" id="ARBA00004651"/>
    </source>
</evidence>
<keyword evidence="9" id="KW-1185">Reference proteome</keyword>
<evidence type="ECO:0000256" key="2">
    <source>
        <dbReference type="ARBA" id="ARBA00022448"/>
    </source>
</evidence>
<protein>
    <submittedName>
        <fullName evidence="8">MFS transporter</fullName>
    </submittedName>
</protein>
<feature type="transmembrane region" description="Helical" evidence="6">
    <location>
        <begin position="81"/>
        <end position="100"/>
    </location>
</feature>